<comment type="caution">
    <text evidence="1">The sequence shown here is derived from an EMBL/GenBank/DDBJ whole genome shotgun (WGS) entry which is preliminary data.</text>
</comment>
<evidence type="ECO:0000313" key="1">
    <source>
        <dbReference type="EMBL" id="NMM46859.1"/>
    </source>
</evidence>
<evidence type="ECO:0000313" key="2">
    <source>
        <dbReference type="Proteomes" id="UP000559010"/>
    </source>
</evidence>
<gene>
    <name evidence="1" type="ORF">HH304_00505</name>
</gene>
<organism evidence="1 2">
    <name type="scientific">Marinigracilibium pacificum</name>
    <dbReference type="NCBI Taxonomy" id="2729599"/>
    <lineage>
        <taxon>Bacteria</taxon>
        <taxon>Pseudomonadati</taxon>
        <taxon>Bacteroidota</taxon>
        <taxon>Cytophagia</taxon>
        <taxon>Cytophagales</taxon>
        <taxon>Flammeovirgaceae</taxon>
        <taxon>Marinigracilibium</taxon>
    </lineage>
</organism>
<name>A0A848IY05_9BACT</name>
<dbReference type="EMBL" id="JABBNU010000001">
    <property type="protein sequence ID" value="NMM46859.1"/>
    <property type="molecule type" value="Genomic_DNA"/>
</dbReference>
<dbReference type="RefSeq" id="WP_169677487.1">
    <property type="nucleotide sequence ID" value="NZ_JABBNU010000001.1"/>
</dbReference>
<evidence type="ECO:0008006" key="3">
    <source>
        <dbReference type="Google" id="ProtNLM"/>
    </source>
</evidence>
<sequence>MSDFLRSINNFLKSVSKSNAKVMALCILGATTFWFFNALNKTDYEAIVNYPVEFTYNSDSTVIVKEPTNTISLQLNGGGWELLRTTLGINKDPVLIPIQNPTEQKYILTSSVEDIISDEFSNLTILSILTDTISFDIQYFTEKKVFLDIDSTTVQFKPLFYYNDSIMFSTRYIKYSGPKSMIDSLPDTLNIVLKNESPLDGDYQEIITTPFITEYVSGSPEEINISIGVKKANQIQKMVPLKMVNFPDNIRPEKEKISVTYYFLKNRSGLDSSDIVVELNYDSIKSDSTIRPNVIDYPAIMKVLSYDSSSIQLVYDE</sequence>
<keyword evidence="2" id="KW-1185">Reference proteome</keyword>
<proteinExistence type="predicted"/>
<accession>A0A848IY05</accession>
<dbReference type="AlphaFoldDB" id="A0A848IY05"/>
<dbReference type="Proteomes" id="UP000559010">
    <property type="component" value="Unassembled WGS sequence"/>
</dbReference>
<protein>
    <recommendedName>
        <fullName evidence="3">YbbR-like protein</fullName>
    </recommendedName>
</protein>
<reference evidence="1 2" key="1">
    <citation type="submission" date="2020-04" db="EMBL/GenBank/DDBJ databases">
        <title>Flammeovirgaceae bacterium KN852 isolated from deep sea.</title>
        <authorList>
            <person name="Zhang D.-C."/>
        </authorList>
    </citation>
    <scope>NUCLEOTIDE SEQUENCE [LARGE SCALE GENOMIC DNA]</scope>
    <source>
        <strain evidence="1 2">KN852</strain>
    </source>
</reference>